<comment type="cofactor">
    <cofactor evidence="16">
        <name>Mg(2+)</name>
        <dbReference type="ChEBI" id="CHEBI:18420"/>
    </cofactor>
    <text evidence="16">Binds 1 Mg(2+) ion per trimer.</text>
</comment>
<dbReference type="GO" id="GO:0005737">
    <property type="term" value="C:cytoplasm"/>
    <property type="evidence" value="ECO:0007669"/>
    <property type="project" value="UniProtKB-SubCell"/>
</dbReference>
<dbReference type="EMBL" id="FNJQ01000056">
    <property type="protein sequence ID" value="SDP78082.1"/>
    <property type="molecule type" value="Genomic_DNA"/>
</dbReference>
<dbReference type="SUPFAM" id="SSF46973">
    <property type="entry name" value="Enzyme IIa from lactose specific PTS, IIa-lac"/>
    <property type="match status" value="1"/>
</dbReference>
<evidence type="ECO:0000256" key="9">
    <source>
        <dbReference type="ARBA" id="ARBA00022683"/>
    </source>
</evidence>
<keyword evidence="5" id="KW-0963">Cytoplasm</keyword>
<evidence type="ECO:0000256" key="14">
    <source>
        <dbReference type="ARBA" id="ARBA00032708"/>
    </source>
</evidence>
<evidence type="ECO:0000256" key="16">
    <source>
        <dbReference type="PIRSR" id="PIRSR000699-2"/>
    </source>
</evidence>
<feature type="active site" description="Tele-phosphohistidine intermediate" evidence="15">
    <location>
        <position position="80"/>
    </location>
</feature>
<dbReference type="RefSeq" id="WP_143005388.1">
    <property type="nucleotide sequence ID" value="NZ_FNJQ01000056.1"/>
</dbReference>
<keyword evidence="11 16" id="KW-0460">Magnesium</keyword>
<evidence type="ECO:0000256" key="7">
    <source>
        <dbReference type="ARBA" id="ARBA00022597"/>
    </source>
</evidence>
<keyword evidence="7" id="KW-0762">Sugar transport</keyword>
<keyword evidence="6" id="KW-0597">Phosphoprotein</keyword>
<evidence type="ECO:0000256" key="4">
    <source>
        <dbReference type="ARBA" id="ARBA00022448"/>
    </source>
</evidence>
<evidence type="ECO:0000256" key="3">
    <source>
        <dbReference type="ARBA" id="ARBA00014322"/>
    </source>
</evidence>
<evidence type="ECO:0000256" key="8">
    <source>
        <dbReference type="ARBA" id="ARBA00022679"/>
    </source>
</evidence>
<dbReference type="Gene3D" id="1.20.58.80">
    <property type="entry name" value="Phosphotransferase system, lactose/cellobiose-type IIA subunit"/>
    <property type="match status" value="1"/>
</dbReference>
<evidence type="ECO:0000256" key="5">
    <source>
        <dbReference type="ARBA" id="ARBA00022490"/>
    </source>
</evidence>
<evidence type="ECO:0000256" key="15">
    <source>
        <dbReference type="PIRSR" id="PIRSR000699-1"/>
    </source>
</evidence>
<sequence length="105" mass="11714">MAMTKDDMAMIAMEIVAYAGDARTKYLAAMDAIGEKDFAKAEALIKEGDDLILNAHNQQTELITKEAAGEDIEIGFLTVHAQDHLMTAMLLSDMDKRFLKMFKEK</sequence>
<evidence type="ECO:0000256" key="12">
    <source>
        <dbReference type="ARBA" id="ARBA00030293"/>
    </source>
</evidence>
<evidence type="ECO:0000313" key="19">
    <source>
        <dbReference type="Proteomes" id="UP000182412"/>
    </source>
</evidence>
<dbReference type="GO" id="GO:0009401">
    <property type="term" value="P:phosphoenolpyruvate-dependent sugar phosphotransferase system"/>
    <property type="evidence" value="ECO:0007669"/>
    <property type="project" value="UniProtKB-KW"/>
</dbReference>
<name>A0A1H0VHQ1_SELRU</name>
<dbReference type="PANTHER" id="PTHR34382">
    <property type="entry name" value="PTS SYSTEM N,N'-DIACETYLCHITOBIOSE-SPECIFIC EIIA COMPONENT"/>
    <property type="match status" value="1"/>
</dbReference>
<dbReference type="CDD" id="cd00215">
    <property type="entry name" value="PTS_IIA_lac"/>
    <property type="match status" value="1"/>
</dbReference>
<dbReference type="GO" id="GO:0016740">
    <property type="term" value="F:transferase activity"/>
    <property type="evidence" value="ECO:0007669"/>
    <property type="project" value="UniProtKB-KW"/>
</dbReference>
<keyword evidence="4" id="KW-0813">Transport</keyword>
<reference evidence="18 19" key="1">
    <citation type="submission" date="2016-10" db="EMBL/GenBank/DDBJ databases">
        <authorList>
            <person name="de Groot N.N."/>
        </authorList>
    </citation>
    <scope>NUCLEOTIDE SEQUENCE [LARGE SCALE GENOMIC DNA]</scope>
    <source>
        <strain evidence="18 19">S137</strain>
    </source>
</reference>
<proteinExistence type="predicted"/>
<evidence type="ECO:0000313" key="18">
    <source>
        <dbReference type="EMBL" id="SDP78082.1"/>
    </source>
</evidence>
<keyword evidence="8" id="KW-0808">Transferase</keyword>
<evidence type="ECO:0000256" key="10">
    <source>
        <dbReference type="ARBA" id="ARBA00022723"/>
    </source>
</evidence>
<evidence type="ECO:0000256" key="13">
    <source>
        <dbReference type="ARBA" id="ARBA00031467"/>
    </source>
</evidence>
<dbReference type="PIRSF" id="PIRSF000699">
    <property type="entry name" value="PTS_IILac_III"/>
    <property type="match status" value="1"/>
</dbReference>
<evidence type="ECO:0000256" key="11">
    <source>
        <dbReference type="ARBA" id="ARBA00022842"/>
    </source>
</evidence>
<dbReference type="Proteomes" id="UP000182412">
    <property type="component" value="Unassembled WGS sequence"/>
</dbReference>
<dbReference type="GO" id="GO:0046872">
    <property type="term" value="F:metal ion binding"/>
    <property type="evidence" value="ECO:0007669"/>
    <property type="project" value="UniProtKB-KW"/>
</dbReference>
<evidence type="ECO:0000256" key="2">
    <source>
        <dbReference type="ARBA" id="ARBA00011233"/>
    </source>
</evidence>
<dbReference type="AlphaFoldDB" id="A0A1H0VHQ1"/>
<evidence type="ECO:0000256" key="1">
    <source>
        <dbReference type="ARBA" id="ARBA00004496"/>
    </source>
</evidence>
<dbReference type="InterPro" id="IPR003188">
    <property type="entry name" value="PTS_IIA_lac/cel"/>
</dbReference>
<feature type="binding site" evidence="16">
    <location>
        <position position="83"/>
    </location>
    <ligand>
        <name>Mg(2+)</name>
        <dbReference type="ChEBI" id="CHEBI:18420"/>
        <note>ligand shared between all trimeric partners</note>
    </ligand>
</feature>
<comment type="subunit">
    <text evidence="2">Homotrimer.</text>
</comment>
<comment type="subcellular location">
    <subcellularLocation>
        <location evidence="1">Cytoplasm</location>
    </subcellularLocation>
</comment>
<dbReference type="InterPro" id="IPR036542">
    <property type="entry name" value="PTS_IIA_lac/cel_sf"/>
</dbReference>
<protein>
    <recommendedName>
        <fullName evidence="3">PTS system lactose-specific EIIA component</fullName>
    </recommendedName>
    <alternativeName>
        <fullName evidence="12">EIIA-Lac</fullName>
    </alternativeName>
    <alternativeName>
        <fullName evidence="14">EIII-Lac</fullName>
    </alternativeName>
    <alternativeName>
        <fullName evidence="13">Lactose-specific phosphotransferase enzyme IIA component</fullName>
    </alternativeName>
</protein>
<evidence type="ECO:0000256" key="17">
    <source>
        <dbReference type="PROSITE-ProRule" id="PRU00418"/>
    </source>
</evidence>
<dbReference type="Pfam" id="PF02255">
    <property type="entry name" value="PTS_IIA"/>
    <property type="match status" value="1"/>
</dbReference>
<accession>A0A1H0VHQ1</accession>
<feature type="modified residue" description="Phosphohistidine; by HPr" evidence="17">
    <location>
        <position position="80"/>
    </location>
</feature>
<dbReference type="PROSITE" id="PS51095">
    <property type="entry name" value="PTS_EIIA_TYPE_3"/>
    <property type="match status" value="1"/>
</dbReference>
<keyword evidence="9" id="KW-0598">Phosphotransferase system</keyword>
<gene>
    <name evidence="18" type="ORF">SAMN05216366_15612</name>
</gene>
<organism evidence="18 19">
    <name type="scientific">Selenomonas ruminantium</name>
    <dbReference type="NCBI Taxonomy" id="971"/>
    <lineage>
        <taxon>Bacteria</taxon>
        <taxon>Bacillati</taxon>
        <taxon>Bacillota</taxon>
        <taxon>Negativicutes</taxon>
        <taxon>Selenomonadales</taxon>
        <taxon>Selenomonadaceae</taxon>
        <taxon>Selenomonas</taxon>
    </lineage>
</organism>
<keyword evidence="10 16" id="KW-0479">Metal-binding</keyword>
<dbReference type="PANTHER" id="PTHR34382:SF9">
    <property type="entry name" value="PHOSPHOTRANSFERASE SYSTEM SUGAR-SPECIFIC EII COMPONENT"/>
    <property type="match status" value="1"/>
</dbReference>
<dbReference type="OrthoDB" id="389577at2"/>
<evidence type="ECO:0000256" key="6">
    <source>
        <dbReference type="ARBA" id="ARBA00022553"/>
    </source>
</evidence>